<evidence type="ECO:0000313" key="1">
    <source>
        <dbReference type="EMBL" id="BDI31116.1"/>
    </source>
</evidence>
<reference evidence="1 2" key="1">
    <citation type="journal article" date="2019" name="Int. J. Syst. Evol. Microbiol.">
        <title>Capsulimonas corticalis gen. nov., sp. nov., an aerobic capsulated bacterium, of a novel bacterial order, Capsulimonadales ord. nov., of the class Armatimonadia of the phylum Armatimonadetes.</title>
        <authorList>
            <person name="Li J."/>
            <person name="Kudo C."/>
            <person name="Tonouchi A."/>
        </authorList>
    </citation>
    <scope>NUCLEOTIDE SEQUENCE [LARGE SCALE GENOMIC DNA]</scope>
    <source>
        <strain evidence="1 2">AX-7</strain>
    </source>
</reference>
<gene>
    <name evidence="1" type="ORF">CCAX7_31670</name>
</gene>
<dbReference type="RefSeq" id="WP_165864021.1">
    <property type="nucleotide sequence ID" value="NZ_AP025739.1"/>
</dbReference>
<dbReference type="AlphaFoldDB" id="A0A402CSE8"/>
<evidence type="ECO:0000313" key="2">
    <source>
        <dbReference type="Proteomes" id="UP000287394"/>
    </source>
</evidence>
<dbReference type="EMBL" id="AP025739">
    <property type="protein sequence ID" value="BDI31116.1"/>
    <property type="molecule type" value="Genomic_DNA"/>
</dbReference>
<protein>
    <submittedName>
        <fullName evidence="1">Uncharacterized protein</fullName>
    </submittedName>
</protein>
<organism evidence="1 2">
    <name type="scientific">Capsulimonas corticalis</name>
    <dbReference type="NCBI Taxonomy" id="2219043"/>
    <lineage>
        <taxon>Bacteria</taxon>
        <taxon>Bacillati</taxon>
        <taxon>Armatimonadota</taxon>
        <taxon>Armatimonadia</taxon>
        <taxon>Capsulimonadales</taxon>
        <taxon>Capsulimonadaceae</taxon>
        <taxon>Capsulimonas</taxon>
    </lineage>
</organism>
<sequence>MKAQTLNVDRVPAPIRTDTDLSPRETDEISLISGGLFRMDVRRAGAAILCLQGDCWITQEGDAGDYRLITGETFRVSRRGRVIVQAMRGGAQVRVA</sequence>
<accession>A0A402CSE8</accession>
<dbReference type="InterPro" id="IPR021317">
    <property type="entry name" value="DUF2917"/>
</dbReference>
<dbReference type="Pfam" id="PF11142">
    <property type="entry name" value="DUF2917"/>
    <property type="match status" value="1"/>
</dbReference>
<dbReference type="KEGG" id="ccot:CCAX7_31670"/>
<proteinExistence type="predicted"/>
<keyword evidence="2" id="KW-1185">Reference proteome</keyword>
<name>A0A402CSE8_9BACT</name>
<dbReference type="Proteomes" id="UP000287394">
    <property type="component" value="Chromosome"/>
</dbReference>